<reference evidence="7" key="1">
    <citation type="submission" date="2023-02" db="EMBL/GenBank/DDBJ databases">
        <title>Genome of toxic invasive species Heracleum sosnowskyi carries increased number of genes despite the absence of recent whole-genome duplications.</title>
        <authorList>
            <person name="Schelkunov M."/>
            <person name="Shtratnikova V."/>
            <person name="Makarenko M."/>
            <person name="Klepikova A."/>
            <person name="Omelchenko D."/>
            <person name="Novikova G."/>
            <person name="Obukhova E."/>
            <person name="Bogdanov V."/>
            <person name="Penin A."/>
            <person name="Logacheva M."/>
        </authorList>
    </citation>
    <scope>NUCLEOTIDE SEQUENCE</scope>
    <source>
        <strain evidence="7">Hsosn_3</strain>
        <tissue evidence="7">Leaf</tissue>
    </source>
</reference>
<evidence type="ECO:0000313" key="7">
    <source>
        <dbReference type="EMBL" id="KAK1377200.1"/>
    </source>
</evidence>
<dbReference type="InterPro" id="IPR006564">
    <property type="entry name" value="Znf_PMZ"/>
</dbReference>
<dbReference type="InterPro" id="IPR017956">
    <property type="entry name" value="AT_hook_DNA-bd_motif"/>
</dbReference>
<dbReference type="PRINTS" id="PR00929">
    <property type="entry name" value="ATHOOK"/>
</dbReference>
<evidence type="ECO:0000256" key="1">
    <source>
        <dbReference type="ARBA" id="ARBA00022723"/>
    </source>
</evidence>
<feature type="compositionally biased region" description="Low complexity" evidence="5">
    <location>
        <begin position="32"/>
        <end position="41"/>
    </location>
</feature>
<evidence type="ECO:0000256" key="2">
    <source>
        <dbReference type="ARBA" id="ARBA00022771"/>
    </source>
</evidence>
<dbReference type="SMART" id="SM00575">
    <property type="entry name" value="ZnF_PMZ"/>
    <property type="match status" value="1"/>
</dbReference>
<feature type="domain" description="SWIM-type" evidence="6">
    <location>
        <begin position="255"/>
        <end position="287"/>
    </location>
</feature>
<keyword evidence="2 4" id="KW-0863">Zinc-finger</keyword>
<evidence type="ECO:0000256" key="5">
    <source>
        <dbReference type="SAM" id="MobiDB-lite"/>
    </source>
</evidence>
<dbReference type="GO" id="GO:0008270">
    <property type="term" value="F:zinc ion binding"/>
    <property type="evidence" value="ECO:0007669"/>
    <property type="project" value="UniProtKB-KW"/>
</dbReference>
<dbReference type="AlphaFoldDB" id="A0AAD8I470"/>
<name>A0AAD8I470_9APIA</name>
<dbReference type="Proteomes" id="UP001237642">
    <property type="component" value="Unassembled WGS sequence"/>
</dbReference>
<dbReference type="EMBL" id="JAUIZM010000007">
    <property type="protein sequence ID" value="KAK1377200.1"/>
    <property type="molecule type" value="Genomic_DNA"/>
</dbReference>
<keyword evidence="8" id="KW-1185">Reference proteome</keyword>
<feature type="compositionally biased region" description="Polar residues" evidence="5">
    <location>
        <begin position="384"/>
        <end position="401"/>
    </location>
</feature>
<dbReference type="SMART" id="SM00384">
    <property type="entry name" value="AT_hook"/>
    <property type="match status" value="2"/>
</dbReference>
<feature type="region of interest" description="Disordered" evidence="5">
    <location>
        <begin position="328"/>
        <end position="495"/>
    </location>
</feature>
<feature type="compositionally biased region" description="Basic residues" evidence="5">
    <location>
        <begin position="332"/>
        <end position="346"/>
    </location>
</feature>
<accession>A0AAD8I470</accession>
<feature type="compositionally biased region" description="Polar residues" evidence="5">
    <location>
        <begin position="446"/>
        <end position="477"/>
    </location>
</feature>
<evidence type="ECO:0000256" key="3">
    <source>
        <dbReference type="ARBA" id="ARBA00022833"/>
    </source>
</evidence>
<keyword evidence="3" id="KW-0862">Zinc</keyword>
<protein>
    <recommendedName>
        <fullName evidence="6">SWIM-type domain-containing protein</fullName>
    </recommendedName>
</protein>
<proteinExistence type="predicted"/>
<sequence length="495" mass="56787">MLNSSFPKYAENQHLGCVTVEKIAEEKDSSDSFDAASLESSDSSDHEEFDVNKLRRGKNRKKQKPIFPTFNPNTPMELIDFQPGLIFTSRQLLRDAIRNYGVAKQRRVFIKRSDFKRLAAKSSTIADFNICMDEIRSISPFAYDDLLKTNPKYWSRAYFKTMTHCDVVDNNISECFNSWILEARYKPIISMLDHIRVQCMKRIHVKRDYMARIDSDLCPRIIKKLNYNIEGSKKCTSTWDGGDKCEVKDLEGNQFEVDMKNRICSCRKWQLTGMPCIHGCQAILSINAAPESFVDEYFKKTTYLKSYSYLMSPMKGSKEWPLAKQVKLLPPKARRMPGRPRKHRRREANEVGGGYRLSKKRLQGLNHQQVLDKQKKRGRPPKTKQINQQHPTPTSSPQAPSIQEVPTEAAQKKRRGRPPKTSNTKVQTRKMPAGMGVFTGDDGHTYMSSSRSTIRLTDSEPNTTTQDAEQVSRQPSKSPLKKGGQMVFPRSEPKK</sequence>
<gene>
    <name evidence="7" type="ORF">POM88_033393</name>
</gene>
<organism evidence="7 8">
    <name type="scientific">Heracleum sosnowskyi</name>
    <dbReference type="NCBI Taxonomy" id="360622"/>
    <lineage>
        <taxon>Eukaryota</taxon>
        <taxon>Viridiplantae</taxon>
        <taxon>Streptophyta</taxon>
        <taxon>Embryophyta</taxon>
        <taxon>Tracheophyta</taxon>
        <taxon>Spermatophyta</taxon>
        <taxon>Magnoliopsida</taxon>
        <taxon>eudicotyledons</taxon>
        <taxon>Gunneridae</taxon>
        <taxon>Pentapetalae</taxon>
        <taxon>asterids</taxon>
        <taxon>campanulids</taxon>
        <taxon>Apiales</taxon>
        <taxon>Apiaceae</taxon>
        <taxon>Apioideae</taxon>
        <taxon>apioid superclade</taxon>
        <taxon>Tordylieae</taxon>
        <taxon>Tordyliinae</taxon>
        <taxon>Heracleum</taxon>
    </lineage>
</organism>
<evidence type="ECO:0000256" key="4">
    <source>
        <dbReference type="PROSITE-ProRule" id="PRU00325"/>
    </source>
</evidence>
<dbReference type="PANTHER" id="PTHR31973:SF187">
    <property type="entry name" value="MUTATOR TRANSPOSASE MUDRA PROTEIN"/>
    <property type="match status" value="1"/>
</dbReference>
<feature type="compositionally biased region" description="Basic and acidic residues" evidence="5">
    <location>
        <begin position="43"/>
        <end position="53"/>
    </location>
</feature>
<evidence type="ECO:0000313" key="8">
    <source>
        <dbReference type="Proteomes" id="UP001237642"/>
    </source>
</evidence>
<dbReference type="GO" id="GO:0003677">
    <property type="term" value="F:DNA binding"/>
    <property type="evidence" value="ECO:0007669"/>
    <property type="project" value="InterPro"/>
</dbReference>
<evidence type="ECO:0000259" key="6">
    <source>
        <dbReference type="PROSITE" id="PS50966"/>
    </source>
</evidence>
<keyword evidence="1" id="KW-0479">Metal-binding</keyword>
<feature type="region of interest" description="Disordered" evidence="5">
    <location>
        <begin position="26"/>
        <end position="67"/>
    </location>
</feature>
<dbReference type="PANTHER" id="PTHR31973">
    <property type="entry name" value="POLYPROTEIN, PUTATIVE-RELATED"/>
    <property type="match status" value="1"/>
</dbReference>
<feature type="compositionally biased region" description="Basic residues" evidence="5">
    <location>
        <begin position="54"/>
        <end position="64"/>
    </location>
</feature>
<comment type="caution">
    <text evidence="7">The sequence shown here is derived from an EMBL/GenBank/DDBJ whole genome shotgun (WGS) entry which is preliminary data.</text>
</comment>
<dbReference type="InterPro" id="IPR007527">
    <property type="entry name" value="Znf_SWIM"/>
</dbReference>
<dbReference type="PROSITE" id="PS50966">
    <property type="entry name" value="ZF_SWIM"/>
    <property type="match status" value="1"/>
</dbReference>
<reference evidence="7" key="2">
    <citation type="submission" date="2023-05" db="EMBL/GenBank/DDBJ databases">
        <authorList>
            <person name="Schelkunov M.I."/>
        </authorList>
    </citation>
    <scope>NUCLEOTIDE SEQUENCE</scope>
    <source>
        <strain evidence="7">Hsosn_3</strain>
        <tissue evidence="7">Leaf</tissue>
    </source>
</reference>